<keyword evidence="2" id="KW-0812">Transmembrane</keyword>
<dbReference type="RefSeq" id="WP_349163679.1">
    <property type="nucleotide sequence ID" value="NZ_JBBMFE010000002.1"/>
</dbReference>
<feature type="chain" id="PRO_5045924302" description="CARDB domain-containing protein" evidence="3">
    <location>
        <begin position="34"/>
        <end position="608"/>
    </location>
</feature>
<dbReference type="InterPro" id="IPR013783">
    <property type="entry name" value="Ig-like_fold"/>
</dbReference>
<evidence type="ECO:0000256" key="1">
    <source>
        <dbReference type="SAM" id="MobiDB-lite"/>
    </source>
</evidence>
<keyword evidence="2" id="KW-1133">Transmembrane helix</keyword>
<evidence type="ECO:0008006" key="6">
    <source>
        <dbReference type="Google" id="ProtNLM"/>
    </source>
</evidence>
<feature type="transmembrane region" description="Helical" evidence="2">
    <location>
        <begin position="547"/>
        <end position="567"/>
    </location>
</feature>
<feature type="compositionally biased region" description="Polar residues" evidence="1">
    <location>
        <begin position="131"/>
        <end position="140"/>
    </location>
</feature>
<feature type="signal peptide" evidence="3">
    <location>
        <begin position="1"/>
        <end position="33"/>
    </location>
</feature>
<gene>
    <name evidence="4" type="ORF">WMO29_02850</name>
</gene>
<name>A0ABV1FFA5_9FIRM</name>
<feature type="compositionally biased region" description="Low complexity" evidence="1">
    <location>
        <begin position="141"/>
        <end position="150"/>
    </location>
</feature>
<evidence type="ECO:0000313" key="5">
    <source>
        <dbReference type="Proteomes" id="UP001438008"/>
    </source>
</evidence>
<proteinExistence type="predicted"/>
<comment type="caution">
    <text evidence="4">The sequence shown here is derived from an EMBL/GenBank/DDBJ whole genome shotgun (WGS) entry which is preliminary data.</text>
</comment>
<keyword evidence="5" id="KW-1185">Reference proteome</keyword>
<reference evidence="4 5" key="1">
    <citation type="submission" date="2024-03" db="EMBL/GenBank/DDBJ databases">
        <title>Human intestinal bacterial collection.</title>
        <authorList>
            <person name="Pauvert C."/>
            <person name="Hitch T.C.A."/>
            <person name="Clavel T."/>
        </authorList>
    </citation>
    <scope>NUCLEOTIDE SEQUENCE [LARGE SCALE GENOMIC DNA]</scope>
    <source>
        <strain evidence="4 5">CLA-AA-H132</strain>
    </source>
</reference>
<evidence type="ECO:0000313" key="4">
    <source>
        <dbReference type="EMBL" id="MEQ2471441.1"/>
    </source>
</evidence>
<feature type="compositionally biased region" description="Gly residues" evidence="1">
    <location>
        <begin position="45"/>
        <end position="55"/>
    </location>
</feature>
<organism evidence="4 5">
    <name type="scientific">Laedolimicola intestinihominis</name>
    <dbReference type="NCBI Taxonomy" id="3133166"/>
    <lineage>
        <taxon>Bacteria</taxon>
        <taxon>Bacillati</taxon>
        <taxon>Bacillota</taxon>
        <taxon>Clostridia</taxon>
        <taxon>Lachnospirales</taxon>
        <taxon>Lachnospiraceae</taxon>
        <taxon>Laedolimicola</taxon>
    </lineage>
</organism>
<evidence type="ECO:0000256" key="2">
    <source>
        <dbReference type="SAM" id="Phobius"/>
    </source>
</evidence>
<dbReference type="Proteomes" id="UP001438008">
    <property type="component" value="Unassembled WGS sequence"/>
</dbReference>
<dbReference type="PANTHER" id="PTHR35902:SF3">
    <property type="entry name" value="NPCBM-ASSOCIATED, NEW3 DOMAIN OF ALPHA-GALACTOSIDASE"/>
    <property type="match status" value="1"/>
</dbReference>
<evidence type="ECO:0000256" key="3">
    <source>
        <dbReference type="SAM" id="SignalP"/>
    </source>
</evidence>
<dbReference type="EMBL" id="JBBMFE010000002">
    <property type="protein sequence ID" value="MEQ2471441.1"/>
    <property type="molecule type" value="Genomic_DNA"/>
</dbReference>
<feature type="region of interest" description="Disordered" evidence="1">
    <location>
        <begin position="131"/>
        <end position="150"/>
    </location>
</feature>
<keyword evidence="3" id="KW-0732">Signal</keyword>
<feature type="region of interest" description="Disordered" evidence="1">
    <location>
        <begin position="37"/>
        <end position="62"/>
    </location>
</feature>
<keyword evidence="2" id="KW-0472">Membrane</keyword>
<sequence length="608" mass="64892">MKNKWMKKVLVLMMCGALAVPAAGMAQPMVAQATEGTPAVQTAGGQSGSGTGAESGNGKTATENLADAKKNALDQLEDYYDTLKTSVPDDKKSDFEKAKNDARTVIENMRTSEQVTAYLTKATAKLDTFVPSQDAGSNAGNDTPDTTPTTTNNNIMVGGNWVTPVANAGQQVNVVLPVVNMGRTRVKNVVVTPVISEDAAKWPFEIETSNYSQTIDRLPGTDDGGSDMDRRRELTWTLRTRKDAPSGYMPISFNVTFENDDKSLSNVTLTSYVKVVGTTGISADGKSSTPRVIVTGFSTNPETVHAGDTFTLTLHMQNTSKATAVKNMVFDIQAASESTDTTYVAASFLPTAGSSTVFVDKIAAGANKDISIELEARSDLAQKPYVINVKMNYEDESVNAYENTASVSIPVRQEARIDTSSIEVTPQSIEVGGEANVSFSLYNIGKTKLYNASVKFQADSVTGGDTYLGNVDPGATGSVDAYLSGAAATTDDGKVKILITFEDESGEKTTVEKEMELYVTEMMNNDDGMVDDGMMDDGSQSQGGFKIWYVLVPLVLILAAVVAVIVIRKKKAKKAAALLDAEDLDGLEEVDLGEDTEGTDDADDTEKE</sequence>
<accession>A0ABV1FFA5</accession>
<protein>
    <recommendedName>
        <fullName evidence="6">CARDB domain-containing protein</fullName>
    </recommendedName>
</protein>
<dbReference type="Gene3D" id="2.60.40.10">
    <property type="entry name" value="Immunoglobulins"/>
    <property type="match status" value="1"/>
</dbReference>
<dbReference type="PANTHER" id="PTHR35902">
    <property type="entry name" value="S-LAYER DOMAIN-LIKE PROTEIN-RELATED"/>
    <property type="match status" value="1"/>
</dbReference>
<feature type="region of interest" description="Disordered" evidence="1">
    <location>
        <begin position="588"/>
        <end position="608"/>
    </location>
</feature>